<organism evidence="2 3">
    <name type="scientific">Dietzia timorensis</name>
    <dbReference type="NCBI Taxonomy" id="499555"/>
    <lineage>
        <taxon>Bacteria</taxon>
        <taxon>Bacillati</taxon>
        <taxon>Actinomycetota</taxon>
        <taxon>Actinomycetes</taxon>
        <taxon>Mycobacteriales</taxon>
        <taxon>Dietziaceae</taxon>
        <taxon>Dietzia</taxon>
    </lineage>
</organism>
<feature type="region of interest" description="Disordered" evidence="1">
    <location>
        <begin position="1"/>
        <end position="90"/>
    </location>
</feature>
<proteinExistence type="predicted"/>
<protein>
    <submittedName>
        <fullName evidence="2">Uncharacterized protein</fullName>
    </submittedName>
</protein>
<reference evidence="2" key="1">
    <citation type="journal article" date="2021" name="PeerJ">
        <title>Extensive microbial diversity within the chicken gut microbiome revealed by metagenomics and culture.</title>
        <authorList>
            <person name="Gilroy R."/>
            <person name="Ravi A."/>
            <person name="Getino M."/>
            <person name="Pursley I."/>
            <person name="Horton D.L."/>
            <person name="Alikhan N.F."/>
            <person name="Baker D."/>
            <person name="Gharbi K."/>
            <person name="Hall N."/>
            <person name="Watson M."/>
            <person name="Adriaenssens E.M."/>
            <person name="Foster-Nyarko E."/>
            <person name="Jarju S."/>
            <person name="Secka A."/>
            <person name="Antonio M."/>
            <person name="Oren A."/>
            <person name="Chaudhuri R.R."/>
            <person name="La Ragione R."/>
            <person name="Hildebrand F."/>
            <person name="Pallen M.J."/>
        </authorList>
    </citation>
    <scope>NUCLEOTIDE SEQUENCE</scope>
    <source>
        <strain evidence="2">ChiGjej1B1-18357</strain>
    </source>
</reference>
<name>A0A921F1T1_9ACTN</name>
<feature type="compositionally biased region" description="Pro residues" evidence="1">
    <location>
        <begin position="48"/>
        <end position="57"/>
    </location>
</feature>
<feature type="compositionally biased region" description="Low complexity" evidence="1">
    <location>
        <begin position="7"/>
        <end position="19"/>
    </location>
</feature>
<comment type="caution">
    <text evidence="2">The sequence shown here is derived from an EMBL/GenBank/DDBJ whole genome shotgun (WGS) entry which is preliminary data.</text>
</comment>
<feature type="non-terminal residue" evidence="2">
    <location>
        <position position="90"/>
    </location>
</feature>
<evidence type="ECO:0000313" key="3">
    <source>
        <dbReference type="Proteomes" id="UP000776650"/>
    </source>
</evidence>
<evidence type="ECO:0000313" key="2">
    <source>
        <dbReference type="EMBL" id="HJE89815.1"/>
    </source>
</evidence>
<dbReference type="AlphaFoldDB" id="A0A921F1T1"/>
<sequence length="90" mass="8934">MGPPILAPAADPAEPGELPGEPEPAVSPVPTFCPAPARGTPLDAPVPFDAPEPPGALPPDENGKPERGKMPPAVALSGRAPADPPPVELA</sequence>
<reference evidence="2" key="2">
    <citation type="submission" date="2021-09" db="EMBL/GenBank/DDBJ databases">
        <authorList>
            <person name="Gilroy R."/>
        </authorList>
    </citation>
    <scope>NUCLEOTIDE SEQUENCE</scope>
    <source>
        <strain evidence="2">ChiGjej1B1-18357</strain>
    </source>
</reference>
<dbReference type="Proteomes" id="UP000776650">
    <property type="component" value="Unassembled WGS sequence"/>
</dbReference>
<accession>A0A921F1T1</accession>
<evidence type="ECO:0000256" key="1">
    <source>
        <dbReference type="SAM" id="MobiDB-lite"/>
    </source>
</evidence>
<feature type="compositionally biased region" description="Pro residues" evidence="1">
    <location>
        <begin position="21"/>
        <end position="33"/>
    </location>
</feature>
<dbReference type="EMBL" id="DYXM01000046">
    <property type="protein sequence ID" value="HJE89815.1"/>
    <property type="molecule type" value="Genomic_DNA"/>
</dbReference>
<gene>
    <name evidence="2" type="ORF">K8V11_02235</name>
</gene>